<gene>
    <name evidence="1" type="ORF">DF223_14140</name>
</gene>
<keyword evidence="2" id="KW-1185">Reference proteome</keyword>
<evidence type="ECO:0000313" key="2">
    <source>
        <dbReference type="Proteomes" id="UP000244962"/>
    </source>
</evidence>
<dbReference type="EMBL" id="QEFB01000018">
    <property type="protein sequence ID" value="PWC04588.1"/>
    <property type="molecule type" value="Genomic_DNA"/>
</dbReference>
<dbReference type="AlphaFoldDB" id="A0A2U1TA82"/>
<organism evidence="1 2">
    <name type="scientific">Mycetocola zhujimingii</name>
    <dbReference type="NCBI Taxonomy" id="2079792"/>
    <lineage>
        <taxon>Bacteria</taxon>
        <taxon>Bacillati</taxon>
        <taxon>Actinomycetota</taxon>
        <taxon>Actinomycetes</taxon>
        <taxon>Micrococcales</taxon>
        <taxon>Microbacteriaceae</taxon>
        <taxon>Mycetocola</taxon>
    </lineage>
</organism>
<accession>A0A2U1TA82</accession>
<evidence type="ECO:0000313" key="1">
    <source>
        <dbReference type="EMBL" id="PWC04588.1"/>
    </source>
</evidence>
<proteinExistence type="predicted"/>
<sequence length="113" mass="12825">MRLFRNCLARFRARRALLQISDSLLEEMGPLDFAESESGTDSDWWDVAMELSYLESQMAGRGFWSWNSVGRQLRAEALNEVHAVAPRARALGLPQTSATLDEVIRLLSAIDRR</sequence>
<reference evidence="2" key="1">
    <citation type="submission" date="2018-04" db="EMBL/GenBank/DDBJ databases">
        <authorList>
            <person name="Liu S."/>
            <person name="Wang Z."/>
            <person name="Li J."/>
        </authorList>
    </citation>
    <scope>NUCLEOTIDE SEQUENCE [LARGE SCALE GENOMIC DNA]</scope>
    <source>
        <strain evidence="2">622</strain>
    </source>
</reference>
<name>A0A2U1TA82_9MICO</name>
<dbReference type="Proteomes" id="UP000244962">
    <property type="component" value="Unassembled WGS sequence"/>
</dbReference>
<protein>
    <submittedName>
        <fullName evidence="1">Uncharacterized protein</fullName>
    </submittedName>
</protein>
<comment type="caution">
    <text evidence="1">The sequence shown here is derived from an EMBL/GenBank/DDBJ whole genome shotgun (WGS) entry which is preliminary data.</text>
</comment>